<dbReference type="EMBL" id="CADIKF010000043">
    <property type="protein sequence ID" value="CAB3765820.1"/>
    <property type="molecule type" value="Genomic_DNA"/>
</dbReference>
<dbReference type="AlphaFoldDB" id="A0A6J5EGU2"/>
<gene>
    <name evidence="2" type="ORF">LMG29739_04668</name>
</gene>
<accession>A0A6J5EGU2</accession>
<organism evidence="2 3">
    <name type="scientific">Paraburkholderia solisilvae</name>
    <dbReference type="NCBI Taxonomy" id="624376"/>
    <lineage>
        <taxon>Bacteria</taxon>
        <taxon>Pseudomonadati</taxon>
        <taxon>Pseudomonadota</taxon>
        <taxon>Betaproteobacteria</taxon>
        <taxon>Burkholderiales</taxon>
        <taxon>Burkholderiaceae</taxon>
        <taxon>Paraburkholderia</taxon>
    </lineage>
</organism>
<evidence type="ECO:0008006" key="4">
    <source>
        <dbReference type="Google" id="ProtNLM"/>
    </source>
</evidence>
<keyword evidence="1" id="KW-0812">Transmembrane</keyword>
<sequence>MIYLFLMLGGGAVNYATYVILIAIVPVVAQHPFLGVGGGSIAGMFINFCASRLFLFKYKRSFDSL</sequence>
<evidence type="ECO:0000313" key="2">
    <source>
        <dbReference type="EMBL" id="CAB3765820.1"/>
    </source>
</evidence>
<dbReference type="Proteomes" id="UP000494329">
    <property type="component" value="Unassembled WGS sequence"/>
</dbReference>
<keyword evidence="3" id="KW-1185">Reference proteome</keyword>
<proteinExistence type="predicted"/>
<reference evidence="2 3" key="1">
    <citation type="submission" date="2020-04" db="EMBL/GenBank/DDBJ databases">
        <authorList>
            <person name="De Canck E."/>
        </authorList>
    </citation>
    <scope>NUCLEOTIDE SEQUENCE [LARGE SCALE GENOMIC DNA]</scope>
    <source>
        <strain evidence="2 3">LMG 29739</strain>
    </source>
</reference>
<keyword evidence="1" id="KW-0472">Membrane</keyword>
<evidence type="ECO:0000256" key="1">
    <source>
        <dbReference type="SAM" id="Phobius"/>
    </source>
</evidence>
<name>A0A6J5EGU2_9BURK</name>
<keyword evidence="1" id="KW-1133">Transmembrane helix</keyword>
<evidence type="ECO:0000313" key="3">
    <source>
        <dbReference type="Proteomes" id="UP000494329"/>
    </source>
</evidence>
<protein>
    <recommendedName>
        <fullName evidence="4">GtrA-like protein domain-containing protein</fullName>
    </recommendedName>
</protein>
<feature type="transmembrane region" description="Helical" evidence="1">
    <location>
        <begin position="35"/>
        <end position="55"/>
    </location>
</feature>
<feature type="transmembrane region" description="Helical" evidence="1">
    <location>
        <begin position="12"/>
        <end position="29"/>
    </location>
</feature>